<dbReference type="RefSeq" id="WP_311362977.1">
    <property type="nucleotide sequence ID" value="NZ_JAVRIE010000008.1"/>
</dbReference>
<gene>
    <name evidence="3" type="ORF">RM544_16775</name>
</gene>
<dbReference type="CDD" id="cd07990">
    <property type="entry name" value="LPLAT_LCLAT1-like"/>
    <property type="match status" value="1"/>
</dbReference>
<dbReference type="SMART" id="SM00563">
    <property type="entry name" value="PlsC"/>
    <property type="match status" value="1"/>
</dbReference>
<evidence type="ECO:0000259" key="2">
    <source>
        <dbReference type="SMART" id="SM00563"/>
    </source>
</evidence>
<comment type="caution">
    <text evidence="3">The sequence shown here is derived from an EMBL/GenBank/DDBJ whole genome shotgun (WGS) entry which is preliminary data.</text>
</comment>
<keyword evidence="3" id="KW-0012">Acyltransferase</keyword>
<evidence type="ECO:0000313" key="4">
    <source>
        <dbReference type="Proteomes" id="UP001249020"/>
    </source>
</evidence>
<feature type="transmembrane region" description="Helical" evidence="1">
    <location>
        <begin position="21"/>
        <end position="40"/>
    </location>
</feature>
<dbReference type="NCBIfam" id="NF010621">
    <property type="entry name" value="PRK14014.1"/>
    <property type="match status" value="1"/>
</dbReference>
<dbReference type="AlphaFoldDB" id="A0AAW8R6U5"/>
<accession>A0AAW8R6U5</accession>
<feature type="transmembrane region" description="Helical" evidence="1">
    <location>
        <begin position="46"/>
        <end position="66"/>
    </location>
</feature>
<keyword evidence="4" id="KW-1185">Reference proteome</keyword>
<sequence length="296" mass="34169">MKSLKSYIIFPIHFVLQMTNLGLWGMLIVCFGIIRFLIPIKPVGKLLLAIMHWFYCTFSVISVGMIKFFNNIHVEIKVDETLSKEKWYLIIANHISYLDIILLIRFCASHTSPPKFFLKKELIWLPFVGIAAWALDMPFMRRYTQDFVAKNPHLKGKDIETTRKSCAKFVDSPTSVINFVEGTRFTPDKAKLRQSPFSHLLRPKAGGIAFTLAAMGEQFSNLLDITLAYPDNSGHPMRDMLSGEMTHIVIDVKVLPVTDEIIGDYFESAPFRERFQVWLNELWVNKNERMKAWMNG</sequence>
<dbReference type="Pfam" id="PF01553">
    <property type="entry name" value="Acyltransferase"/>
    <property type="match status" value="1"/>
</dbReference>
<evidence type="ECO:0000313" key="3">
    <source>
        <dbReference type="EMBL" id="MDT0584204.1"/>
    </source>
</evidence>
<dbReference type="SUPFAM" id="SSF69593">
    <property type="entry name" value="Glycerol-3-phosphate (1)-acyltransferase"/>
    <property type="match status" value="1"/>
</dbReference>
<dbReference type="InterPro" id="IPR002123">
    <property type="entry name" value="Plipid/glycerol_acylTrfase"/>
</dbReference>
<keyword evidence="1" id="KW-0812">Transmembrane</keyword>
<reference evidence="3 4" key="1">
    <citation type="submission" date="2023-09" db="EMBL/GenBank/DDBJ databases">
        <authorList>
            <person name="Rey-Velasco X."/>
        </authorList>
    </citation>
    <scope>NUCLEOTIDE SEQUENCE [LARGE SCALE GENOMIC DNA]</scope>
    <source>
        <strain evidence="3 4">W409</strain>
    </source>
</reference>
<keyword evidence="3" id="KW-0808">Transferase</keyword>
<keyword evidence="1" id="KW-0472">Membrane</keyword>
<organism evidence="3 4">
    <name type="scientific">Brumicola blandensis</name>
    <dbReference type="NCBI Taxonomy" id="3075611"/>
    <lineage>
        <taxon>Bacteria</taxon>
        <taxon>Pseudomonadati</taxon>
        <taxon>Pseudomonadota</taxon>
        <taxon>Gammaproteobacteria</taxon>
        <taxon>Alteromonadales</taxon>
        <taxon>Alteromonadaceae</taxon>
        <taxon>Brumicola</taxon>
    </lineage>
</organism>
<dbReference type="GO" id="GO:0005886">
    <property type="term" value="C:plasma membrane"/>
    <property type="evidence" value="ECO:0007669"/>
    <property type="project" value="TreeGrafter"/>
</dbReference>
<keyword evidence="1" id="KW-1133">Transmembrane helix</keyword>
<dbReference type="EMBL" id="JAVRIE010000008">
    <property type="protein sequence ID" value="MDT0584204.1"/>
    <property type="molecule type" value="Genomic_DNA"/>
</dbReference>
<feature type="transmembrane region" description="Helical" evidence="1">
    <location>
        <begin position="87"/>
        <end position="106"/>
    </location>
</feature>
<protein>
    <submittedName>
        <fullName evidence="3">Acyltransferase</fullName>
        <ecNumber evidence="3">2.3.-.-</ecNumber>
    </submittedName>
</protein>
<feature type="transmembrane region" description="Helical" evidence="1">
    <location>
        <begin position="122"/>
        <end position="140"/>
    </location>
</feature>
<evidence type="ECO:0000256" key="1">
    <source>
        <dbReference type="SAM" id="Phobius"/>
    </source>
</evidence>
<name>A0AAW8R6U5_9ALTE</name>
<dbReference type="PANTHER" id="PTHR10983:SF15">
    <property type="entry name" value="ACYLTRANSFERASE YIHG-RELATED"/>
    <property type="match status" value="1"/>
</dbReference>
<proteinExistence type="predicted"/>
<dbReference type="GO" id="GO:0016746">
    <property type="term" value="F:acyltransferase activity"/>
    <property type="evidence" value="ECO:0007669"/>
    <property type="project" value="UniProtKB-KW"/>
</dbReference>
<dbReference type="PANTHER" id="PTHR10983">
    <property type="entry name" value="1-ACYLGLYCEROL-3-PHOSPHATE ACYLTRANSFERASE-RELATED"/>
    <property type="match status" value="1"/>
</dbReference>
<dbReference type="EC" id="2.3.-.-" evidence="3"/>
<feature type="domain" description="Phospholipid/glycerol acyltransferase" evidence="2">
    <location>
        <begin position="88"/>
        <end position="230"/>
    </location>
</feature>
<dbReference type="Proteomes" id="UP001249020">
    <property type="component" value="Unassembled WGS sequence"/>
</dbReference>